<dbReference type="CDD" id="cd08349">
    <property type="entry name" value="BLMA_like"/>
    <property type="match status" value="1"/>
</dbReference>
<evidence type="ECO:0000256" key="3">
    <source>
        <dbReference type="ARBA" id="ARBA00023251"/>
    </source>
</evidence>
<keyword evidence="3" id="KW-0046">Antibiotic resistance</keyword>
<proteinExistence type="inferred from homology"/>
<dbReference type="InterPro" id="IPR037523">
    <property type="entry name" value="VOC_core"/>
</dbReference>
<dbReference type="InterPro" id="IPR004360">
    <property type="entry name" value="Glyas_Fos-R_dOase_dom"/>
</dbReference>
<dbReference type="Gene3D" id="3.10.180.10">
    <property type="entry name" value="2,3-Dihydroxybiphenyl 1,2-Dioxygenase, domain 1"/>
    <property type="match status" value="1"/>
</dbReference>
<dbReference type="PROSITE" id="PS51819">
    <property type="entry name" value="VOC"/>
    <property type="match status" value="1"/>
</dbReference>
<name>A0A4Q7WN19_9ACTN</name>
<dbReference type="OrthoDB" id="9809391at2"/>
<dbReference type="GO" id="GO:0046677">
    <property type="term" value="P:response to antibiotic"/>
    <property type="evidence" value="ECO:0007669"/>
    <property type="project" value="UniProtKB-KW"/>
</dbReference>
<dbReference type="InterPro" id="IPR000335">
    <property type="entry name" value="Bleomycin-R"/>
</dbReference>
<protein>
    <recommendedName>
        <fullName evidence="2">Bleomycin resistance protein</fullName>
    </recommendedName>
</protein>
<dbReference type="AlphaFoldDB" id="A0A4Q7WN19"/>
<evidence type="ECO:0000256" key="1">
    <source>
        <dbReference type="ARBA" id="ARBA00011051"/>
    </source>
</evidence>
<evidence type="ECO:0000313" key="5">
    <source>
        <dbReference type="EMBL" id="RZU10965.1"/>
    </source>
</evidence>
<dbReference type="RefSeq" id="WP_130447468.1">
    <property type="nucleotide sequence ID" value="NZ_SHKR01000015.1"/>
</dbReference>
<dbReference type="Pfam" id="PF00903">
    <property type="entry name" value="Glyoxalase"/>
    <property type="match status" value="1"/>
</dbReference>
<gene>
    <name evidence="5" type="ORF">EV645_6122</name>
</gene>
<comment type="caution">
    <text evidence="5">The sequence shown here is derived from an EMBL/GenBank/DDBJ whole genome shotgun (WGS) entry which is preliminary data.</text>
</comment>
<evidence type="ECO:0000259" key="4">
    <source>
        <dbReference type="PROSITE" id="PS51819"/>
    </source>
</evidence>
<evidence type="ECO:0000256" key="2">
    <source>
        <dbReference type="ARBA" id="ARBA00021572"/>
    </source>
</evidence>
<sequence>MPTLETYKKQAKQLLRWHRDGNYSVGGRIRQLPRYRDVTDPESLALEFKLADAQEIIALEAGYDSWAALKAAVEDASPRSPEVPKPVLLGAARPVLFVRDVQAAAEFYRDRLGFGVDFLHGHPPFYGSVSRDDATLHLRFVHEPVFAADTALEEGLIMAFIEARNVKELYAEYLAAGVELAQKLTKQAWGGTDFIVRDPDGNTVAFVG</sequence>
<comment type="similarity">
    <text evidence="1">Belongs to the bleomycin resistance protein family.</text>
</comment>
<dbReference type="Proteomes" id="UP000292027">
    <property type="component" value="Unassembled WGS sequence"/>
</dbReference>
<dbReference type="EMBL" id="SHKR01000015">
    <property type="protein sequence ID" value="RZU10965.1"/>
    <property type="molecule type" value="Genomic_DNA"/>
</dbReference>
<evidence type="ECO:0000313" key="6">
    <source>
        <dbReference type="Proteomes" id="UP000292027"/>
    </source>
</evidence>
<dbReference type="SUPFAM" id="SSF54593">
    <property type="entry name" value="Glyoxalase/Bleomycin resistance protein/Dihydroxybiphenyl dioxygenase"/>
    <property type="match status" value="1"/>
</dbReference>
<organism evidence="5 6">
    <name type="scientific">Kribbella rubisoli</name>
    <dbReference type="NCBI Taxonomy" id="3075929"/>
    <lineage>
        <taxon>Bacteria</taxon>
        <taxon>Bacillati</taxon>
        <taxon>Actinomycetota</taxon>
        <taxon>Actinomycetes</taxon>
        <taxon>Propionibacteriales</taxon>
        <taxon>Kribbellaceae</taxon>
        <taxon>Kribbella</taxon>
    </lineage>
</organism>
<dbReference type="InterPro" id="IPR029068">
    <property type="entry name" value="Glyas_Bleomycin-R_OHBP_Dase"/>
</dbReference>
<feature type="domain" description="VOC" evidence="4">
    <location>
        <begin position="90"/>
        <end position="208"/>
    </location>
</feature>
<keyword evidence="6" id="KW-1185">Reference proteome</keyword>
<reference evidence="5 6" key="1">
    <citation type="journal article" date="2015" name="Stand. Genomic Sci.">
        <title>Genomic Encyclopedia of Bacterial and Archaeal Type Strains, Phase III: the genomes of soil and plant-associated and newly described type strains.</title>
        <authorList>
            <person name="Whitman W.B."/>
            <person name="Woyke T."/>
            <person name="Klenk H.P."/>
            <person name="Zhou Y."/>
            <person name="Lilburn T.G."/>
            <person name="Beck B.J."/>
            <person name="De Vos P."/>
            <person name="Vandamme P."/>
            <person name="Eisen J.A."/>
            <person name="Garrity G."/>
            <person name="Hugenholtz P."/>
            <person name="Kyrpides N.C."/>
        </authorList>
    </citation>
    <scope>NUCLEOTIDE SEQUENCE [LARGE SCALE GENOMIC DNA]</scope>
    <source>
        <strain evidence="5 6">VKM Ac-2540</strain>
    </source>
</reference>
<accession>A0A4Q7WN19</accession>